<dbReference type="InterPro" id="IPR002397">
    <property type="entry name" value="Cyt_P450_B"/>
</dbReference>
<protein>
    <submittedName>
        <fullName evidence="3">Cytochrome P450</fullName>
    </submittedName>
</protein>
<accession>A0ABN2T5I3</accession>
<dbReference type="Proteomes" id="UP001499854">
    <property type="component" value="Unassembled WGS sequence"/>
</dbReference>
<keyword evidence="4" id="KW-1185">Reference proteome</keyword>
<dbReference type="InterPro" id="IPR017972">
    <property type="entry name" value="Cyt_P450_CS"/>
</dbReference>
<reference evidence="3 4" key="1">
    <citation type="journal article" date="2019" name="Int. J. Syst. Evol. Microbiol.">
        <title>The Global Catalogue of Microorganisms (GCM) 10K type strain sequencing project: providing services to taxonomists for standard genome sequencing and annotation.</title>
        <authorList>
            <consortium name="The Broad Institute Genomics Platform"/>
            <consortium name="The Broad Institute Genome Sequencing Center for Infectious Disease"/>
            <person name="Wu L."/>
            <person name="Ma J."/>
        </authorList>
    </citation>
    <scope>NUCLEOTIDE SEQUENCE [LARGE SCALE GENOMIC DNA]</scope>
    <source>
        <strain evidence="3 4">JCM 16013</strain>
    </source>
</reference>
<keyword evidence="2" id="KW-0560">Oxidoreductase</keyword>
<gene>
    <name evidence="3" type="ORF">GCM10009838_75780</name>
</gene>
<dbReference type="PROSITE" id="PS00086">
    <property type="entry name" value="CYTOCHROME_P450"/>
    <property type="match status" value="1"/>
</dbReference>
<dbReference type="PANTHER" id="PTHR46696">
    <property type="entry name" value="P450, PUTATIVE (EUROFUNG)-RELATED"/>
    <property type="match status" value="1"/>
</dbReference>
<evidence type="ECO:0000313" key="3">
    <source>
        <dbReference type="EMBL" id="GAA1999227.1"/>
    </source>
</evidence>
<keyword evidence="2" id="KW-0479">Metal-binding</keyword>
<proteinExistence type="inferred from homology"/>
<dbReference type="PANTHER" id="PTHR46696:SF1">
    <property type="entry name" value="CYTOCHROME P450 YJIB-RELATED"/>
    <property type="match status" value="1"/>
</dbReference>
<sequence>MSAASRGPPVSDGAGPYTEYNQAGQRDMYVFYDRFFQNADRNRRTGGSASMTRQIVSDAPDLFAPGLFDGTGFYDAFAWYRAHDPVSWQQPEGSADGFWSVTKYRDVVAVHRDSTRMSSTKGIRLGTGASAAAAVADKMLIVSDPPHHTRMKRVLAQPFSHEVLTRAETYVEAVVADVVAAAMREPEPDLLTYIRRIPTDVICAIMGLPREDWEWIGKKTTEAFESPSDVQRATANSEIFQYFYNMVGESTRTGANAFIRSLLGHAATTNTDPESARLTDEEVIFNLSGILSGGNETTRFTLASLTLQLAHHPDQWRRITTGEVDPTTATEEALRWSAPGMHVMRTATEPLRIGDTDIAPGHRVVTWTGSANRDEDVFAAPDTFDVGRTANRHLTFGAGRHMCLGSRLARLQITAYLRTLRRLVRTITATGEPRYNGSNFAWGLNELPVELRD</sequence>
<evidence type="ECO:0000256" key="2">
    <source>
        <dbReference type="RuleBase" id="RU000461"/>
    </source>
</evidence>
<evidence type="ECO:0000256" key="1">
    <source>
        <dbReference type="ARBA" id="ARBA00010617"/>
    </source>
</evidence>
<dbReference type="Pfam" id="PF00067">
    <property type="entry name" value="p450"/>
    <property type="match status" value="1"/>
</dbReference>
<dbReference type="InterPro" id="IPR036396">
    <property type="entry name" value="Cyt_P450_sf"/>
</dbReference>
<comment type="caution">
    <text evidence="3">The sequence shown here is derived from an EMBL/GenBank/DDBJ whole genome shotgun (WGS) entry which is preliminary data.</text>
</comment>
<name>A0ABN2T5I3_9ACTN</name>
<organism evidence="3 4">
    <name type="scientific">Catenulispora subtropica</name>
    <dbReference type="NCBI Taxonomy" id="450798"/>
    <lineage>
        <taxon>Bacteria</taxon>
        <taxon>Bacillati</taxon>
        <taxon>Actinomycetota</taxon>
        <taxon>Actinomycetes</taxon>
        <taxon>Catenulisporales</taxon>
        <taxon>Catenulisporaceae</taxon>
        <taxon>Catenulispora</taxon>
    </lineage>
</organism>
<dbReference type="Gene3D" id="1.10.630.10">
    <property type="entry name" value="Cytochrome P450"/>
    <property type="match status" value="1"/>
</dbReference>
<dbReference type="EMBL" id="BAAAQM010000064">
    <property type="protein sequence ID" value="GAA1999227.1"/>
    <property type="molecule type" value="Genomic_DNA"/>
</dbReference>
<comment type="similarity">
    <text evidence="1 2">Belongs to the cytochrome P450 family.</text>
</comment>
<evidence type="ECO:0000313" key="4">
    <source>
        <dbReference type="Proteomes" id="UP001499854"/>
    </source>
</evidence>
<keyword evidence="2" id="KW-0408">Iron</keyword>
<keyword evidence="2" id="KW-0349">Heme</keyword>
<dbReference type="InterPro" id="IPR001128">
    <property type="entry name" value="Cyt_P450"/>
</dbReference>
<dbReference type="SUPFAM" id="SSF48264">
    <property type="entry name" value="Cytochrome P450"/>
    <property type="match status" value="1"/>
</dbReference>
<keyword evidence="2" id="KW-0503">Monooxygenase</keyword>
<dbReference type="PRINTS" id="PR00359">
    <property type="entry name" value="BP450"/>
</dbReference>